<dbReference type="EMBL" id="LM676387">
    <property type="protein sequence ID" value="CEP25814.1"/>
    <property type="molecule type" value="Genomic_DNA"/>
</dbReference>
<organism evidence="1">
    <name type="scientific">Propionibacterium freudenreichii subsp. freudenreichii</name>
    <dbReference type="NCBI Taxonomy" id="66712"/>
    <lineage>
        <taxon>Bacteria</taxon>
        <taxon>Bacillati</taxon>
        <taxon>Actinomycetota</taxon>
        <taxon>Actinomycetes</taxon>
        <taxon>Propionibacteriales</taxon>
        <taxon>Propionibacteriaceae</taxon>
        <taxon>Propionibacterium</taxon>
    </lineage>
</organism>
<proteinExistence type="predicted"/>
<evidence type="ECO:0000313" key="1">
    <source>
        <dbReference type="EMBL" id="CEP25814.1"/>
    </source>
</evidence>
<name>A0A068VSD5_PROFF</name>
<evidence type="ECO:0008006" key="2">
    <source>
        <dbReference type="Google" id="ProtNLM"/>
    </source>
</evidence>
<accession>A0A068VSD5</accession>
<dbReference type="GeneID" id="61222031"/>
<dbReference type="RefSeq" id="WP_013161200.1">
    <property type="nucleotide sequence ID" value="NZ_CP010341.1"/>
</dbReference>
<dbReference type="InterPro" id="IPR021408">
    <property type="entry name" value="DUF3046"/>
</dbReference>
<reference evidence="1" key="1">
    <citation type="submission" date="2014-08" db="EMBL/GenBank/DDBJ databases">
        <authorList>
            <person name="Falentin Helene"/>
        </authorList>
    </citation>
    <scope>NUCLEOTIDE SEQUENCE</scope>
</reference>
<sequence>MRETEFWRRMDHHLGGNYARVWADQIVLSELDNRTVREALDDGVPFKVAWRAVWKFLELPERDR</sequence>
<dbReference type="AlphaFoldDB" id="A0A068VSD5"/>
<gene>
    <name evidence="1" type="ORF">PFCIRM138_02515</name>
</gene>
<dbReference type="Pfam" id="PF11248">
    <property type="entry name" value="DUF3046"/>
    <property type="match status" value="1"/>
</dbReference>
<protein>
    <recommendedName>
        <fullName evidence="2">PF11248 family protein</fullName>
    </recommendedName>
</protein>